<evidence type="ECO:0000313" key="1">
    <source>
        <dbReference type="Proteomes" id="UP000036681"/>
    </source>
</evidence>
<protein>
    <submittedName>
        <fullName evidence="2">Uncharacterized protein</fullName>
    </submittedName>
</protein>
<sequence>MVGCYVHEKLCSIIVLFERRILSSYASQRSTIVPQDAHQGSIEKQ</sequence>
<dbReference type="AlphaFoldDB" id="A0A0M3HM05"/>
<organism evidence="1 2">
    <name type="scientific">Ascaris lumbricoides</name>
    <name type="common">Giant roundworm</name>
    <dbReference type="NCBI Taxonomy" id="6252"/>
    <lineage>
        <taxon>Eukaryota</taxon>
        <taxon>Metazoa</taxon>
        <taxon>Ecdysozoa</taxon>
        <taxon>Nematoda</taxon>
        <taxon>Chromadorea</taxon>
        <taxon>Rhabditida</taxon>
        <taxon>Spirurina</taxon>
        <taxon>Ascaridomorpha</taxon>
        <taxon>Ascaridoidea</taxon>
        <taxon>Ascarididae</taxon>
        <taxon>Ascaris</taxon>
    </lineage>
</organism>
<dbReference type="WBParaSite" id="ALUE_0000255001-mRNA-1">
    <property type="protein sequence ID" value="ALUE_0000255001-mRNA-1"/>
    <property type="gene ID" value="ALUE_0000255001"/>
</dbReference>
<reference evidence="2" key="1">
    <citation type="submission" date="2017-02" db="UniProtKB">
        <authorList>
            <consortium name="WormBaseParasite"/>
        </authorList>
    </citation>
    <scope>IDENTIFICATION</scope>
</reference>
<keyword evidence="1" id="KW-1185">Reference proteome</keyword>
<proteinExistence type="predicted"/>
<name>A0A0M3HM05_ASCLU</name>
<accession>A0A0M3HM05</accession>
<evidence type="ECO:0000313" key="2">
    <source>
        <dbReference type="WBParaSite" id="ALUE_0000255001-mRNA-1"/>
    </source>
</evidence>
<dbReference type="Proteomes" id="UP000036681">
    <property type="component" value="Unplaced"/>
</dbReference>